<dbReference type="InterPro" id="IPR019887">
    <property type="entry name" value="Tscrpt_reg_AsnC/Lrp_C"/>
</dbReference>
<dbReference type="PRINTS" id="PR00033">
    <property type="entry name" value="HTHASNC"/>
</dbReference>
<dbReference type="SMART" id="SM00344">
    <property type="entry name" value="HTH_ASNC"/>
    <property type="match status" value="1"/>
</dbReference>
<dbReference type="GO" id="GO:0005829">
    <property type="term" value="C:cytosol"/>
    <property type="evidence" value="ECO:0007669"/>
    <property type="project" value="TreeGrafter"/>
</dbReference>
<gene>
    <name evidence="5" type="primary">lrp_5</name>
    <name evidence="5" type="ORF">ROA7450_00978</name>
</gene>
<dbReference type="InterPro" id="IPR000485">
    <property type="entry name" value="AsnC-type_HTH_dom"/>
</dbReference>
<dbReference type="GO" id="GO:0043565">
    <property type="term" value="F:sequence-specific DNA binding"/>
    <property type="evidence" value="ECO:0007669"/>
    <property type="project" value="InterPro"/>
</dbReference>
<dbReference type="RefSeq" id="WP_085804658.1">
    <property type="nucleotide sequence ID" value="NZ_FWFX01000002.1"/>
</dbReference>
<keyword evidence="1" id="KW-0805">Transcription regulation</keyword>
<sequence>MSRSTFSSELDSFDLAILRILQNDSTTPQREVGEQVNLSAPSVQRRIKRMQRDGVIAVQAAIVDPARVGLPLTIIVEIELKAETGGKIDEIKETFLEAPEIQQCYYVTGEVDFVLIVIVSDMAEYEDLTQRLFFSNHNIRKFKTFVTMDRTKTNTSLNI</sequence>
<dbReference type="PROSITE" id="PS50956">
    <property type="entry name" value="HTH_ASNC_2"/>
    <property type="match status" value="1"/>
</dbReference>
<dbReference type="InterPro" id="IPR011008">
    <property type="entry name" value="Dimeric_a/b-barrel"/>
</dbReference>
<dbReference type="PANTHER" id="PTHR30154:SF34">
    <property type="entry name" value="TRANSCRIPTIONAL REGULATOR AZLB"/>
    <property type="match status" value="1"/>
</dbReference>
<dbReference type="AlphaFoldDB" id="A0A1X6YKU8"/>
<evidence type="ECO:0000256" key="3">
    <source>
        <dbReference type="ARBA" id="ARBA00023163"/>
    </source>
</evidence>
<dbReference type="Pfam" id="PF13404">
    <property type="entry name" value="HTH_AsnC-type"/>
    <property type="match status" value="1"/>
</dbReference>
<keyword evidence="2" id="KW-0238">DNA-binding</keyword>
<dbReference type="EMBL" id="FWFX01000002">
    <property type="protein sequence ID" value="SLN24135.1"/>
    <property type="molecule type" value="Genomic_DNA"/>
</dbReference>
<dbReference type="Gene3D" id="3.30.70.920">
    <property type="match status" value="1"/>
</dbReference>
<dbReference type="PROSITE" id="PS00519">
    <property type="entry name" value="HTH_ASNC_1"/>
    <property type="match status" value="1"/>
</dbReference>
<keyword evidence="6" id="KW-1185">Reference proteome</keyword>
<dbReference type="SUPFAM" id="SSF54909">
    <property type="entry name" value="Dimeric alpha+beta barrel"/>
    <property type="match status" value="1"/>
</dbReference>
<organism evidence="5 6">
    <name type="scientific">Roseovarius albus</name>
    <dbReference type="NCBI Taxonomy" id="1247867"/>
    <lineage>
        <taxon>Bacteria</taxon>
        <taxon>Pseudomonadati</taxon>
        <taxon>Pseudomonadota</taxon>
        <taxon>Alphaproteobacteria</taxon>
        <taxon>Rhodobacterales</taxon>
        <taxon>Roseobacteraceae</taxon>
        <taxon>Roseovarius</taxon>
    </lineage>
</organism>
<dbReference type="SUPFAM" id="SSF46785">
    <property type="entry name" value="Winged helix' DNA-binding domain"/>
    <property type="match status" value="1"/>
</dbReference>
<evidence type="ECO:0000313" key="6">
    <source>
        <dbReference type="Proteomes" id="UP000193061"/>
    </source>
</evidence>
<dbReference type="Proteomes" id="UP000193061">
    <property type="component" value="Unassembled WGS sequence"/>
</dbReference>
<proteinExistence type="predicted"/>
<dbReference type="OrthoDB" id="7856348at2"/>
<dbReference type="Pfam" id="PF01037">
    <property type="entry name" value="AsnC_trans_reg"/>
    <property type="match status" value="1"/>
</dbReference>
<dbReference type="GO" id="GO:0043200">
    <property type="term" value="P:response to amino acid"/>
    <property type="evidence" value="ECO:0007669"/>
    <property type="project" value="TreeGrafter"/>
</dbReference>
<reference evidence="5 6" key="1">
    <citation type="submission" date="2017-03" db="EMBL/GenBank/DDBJ databases">
        <authorList>
            <person name="Afonso C.L."/>
            <person name="Miller P.J."/>
            <person name="Scott M.A."/>
            <person name="Spackman E."/>
            <person name="Goraichik I."/>
            <person name="Dimitrov K.M."/>
            <person name="Suarez D.L."/>
            <person name="Swayne D.E."/>
        </authorList>
    </citation>
    <scope>NUCLEOTIDE SEQUENCE [LARGE SCALE GENOMIC DNA]</scope>
    <source>
        <strain evidence="5 6">CECT 7450</strain>
    </source>
</reference>
<evidence type="ECO:0000313" key="5">
    <source>
        <dbReference type="EMBL" id="SLN24135.1"/>
    </source>
</evidence>
<protein>
    <submittedName>
        <fullName evidence="5">Leucine-responsive regulatory protein</fullName>
    </submittedName>
</protein>
<name>A0A1X6YKU8_9RHOB</name>
<dbReference type="Gene3D" id="1.10.10.10">
    <property type="entry name" value="Winged helix-like DNA-binding domain superfamily/Winged helix DNA-binding domain"/>
    <property type="match status" value="1"/>
</dbReference>
<evidence type="ECO:0000256" key="2">
    <source>
        <dbReference type="ARBA" id="ARBA00023125"/>
    </source>
</evidence>
<accession>A0A1X6YKU8</accession>
<dbReference type="InterPro" id="IPR019888">
    <property type="entry name" value="Tscrpt_reg_AsnC-like"/>
</dbReference>
<dbReference type="InterPro" id="IPR036388">
    <property type="entry name" value="WH-like_DNA-bd_sf"/>
</dbReference>
<dbReference type="PANTHER" id="PTHR30154">
    <property type="entry name" value="LEUCINE-RESPONSIVE REGULATORY PROTEIN"/>
    <property type="match status" value="1"/>
</dbReference>
<evidence type="ECO:0000259" key="4">
    <source>
        <dbReference type="PROSITE" id="PS50956"/>
    </source>
</evidence>
<feature type="domain" description="HTH asnC-type" evidence="4">
    <location>
        <begin position="10"/>
        <end position="71"/>
    </location>
</feature>
<dbReference type="InterPro" id="IPR019885">
    <property type="entry name" value="Tscrpt_reg_HTH_AsnC-type_CS"/>
</dbReference>
<dbReference type="InterPro" id="IPR036390">
    <property type="entry name" value="WH_DNA-bd_sf"/>
</dbReference>
<evidence type="ECO:0000256" key="1">
    <source>
        <dbReference type="ARBA" id="ARBA00023015"/>
    </source>
</evidence>
<keyword evidence="3" id="KW-0804">Transcription</keyword>